<evidence type="ECO:0000313" key="3">
    <source>
        <dbReference type="Proteomes" id="UP000801492"/>
    </source>
</evidence>
<protein>
    <recommendedName>
        <fullName evidence="1">CHK kinase-like domain-containing protein</fullName>
    </recommendedName>
</protein>
<dbReference type="SMART" id="SM00587">
    <property type="entry name" value="CHK"/>
    <property type="match status" value="1"/>
</dbReference>
<feature type="domain" description="CHK kinase-like" evidence="1">
    <location>
        <begin position="38"/>
        <end position="219"/>
    </location>
</feature>
<dbReference type="SUPFAM" id="SSF56112">
    <property type="entry name" value="Protein kinase-like (PK-like)"/>
    <property type="match status" value="1"/>
</dbReference>
<dbReference type="AlphaFoldDB" id="A0A8K0GNH0"/>
<proteinExistence type="predicted"/>
<evidence type="ECO:0000259" key="1">
    <source>
        <dbReference type="SMART" id="SM00587"/>
    </source>
</evidence>
<dbReference type="EMBL" id="VTPC01000874">
    <property type="protein sequence ID" value="KAF2904033.1"/>
    <property type="molecule type" value="Genomic_DNA"/>
</dbReference>
<dbReference type="Pfam" id="PF02958">
    <property type="entry name" value="EcKL"/>
    <property type="match status" value="2"/>
</dbReference>
<dbReference type="InterPro" id="IPR004119">
    <property type="entry name" value="EcKL"/>
</dbReference>
<reference evidence="2" key="1">
    <citation type="submission" date="2019-08" db="EMBL/GenBank/DDBJ databases">
        <title>The genome of the North American firefly Photinus pyralis.</title>
        <authorList>
            <consortium name="Photinus pyralis genome working group"/>
            <person name="Fallon T.R."/>
            <person name="Sander Lower S.E."/>
            <person name="Weng J.-K."/>
        </authorList>
    </citation>
    <scope>NUCLEOTIDE SEQUENCE</scope>
    <source>
        <strain evidence="2">TRF0915ILg1</strain>
        <tissue evidence="2">Whole body</tissue>
    </source>
</reference>
<dbReference type="InterPro" id="IPR011009">
    <property type="entry name" value="Kinase-like_dom_sf"/>
</dbReference>
<dbReference type="Proteomes" id="UP000801492">
    <property type="component" value="Unassembled WGS sequence"/>
</dbReference>
<keyword evidence="3" id="KW-1185">Reference proteome</keyword>
<name>A0A8K0GNH0_IGNLU</name>
<dbReference type="OrthoDB" id="190089at2759"/>
<sequence>MSAKTSDLVTEEVQVHIEELIKEIGITNHTKDISPGSALGENFFGIIARITVNGKDKSGENKVLRFIVKSAPRNEVIRATAPVRNAYNREIYMYIYHERALKSLDPVKDKIAYDKFKKFQENLFEMAKNATQPGPAGKYAVIGHGDCWSNNMLFKYNSSSKPHPPSEICLLDWQLARAGSPALDLAYFIFTCTDKPLRDGHYDHLIQEYYESLSSFLRELGSDPDKLFPFEVLQEHLKKFCIFGLFIAITIVYGMSSEAEDIPDIHNMTQLEELNFETSNIQKYYARIRGVVLDFIKFGYEF</sequence>
<gene>
    <name evidence="2" type="ORF">ILUMI_02130</name>
</gene>
<dbReference type="PANTHER" id="PTHR11012:SF54">
    <property type="entry name" value="CHK KINASE-LIKE DOMAIN-CONTAINING PROTEIN"/>
    <property type="match status" value="1"/>
</dbReference>
<dbReference type="Gene3D" id="3.90.1200.10">
    <property type="match status" value="1"/>
</dbReference>
<evidence type="ECO:0000313" key="2">
    <source>
        <dbReference type="EMBL" id="KAF2904033.1"/>
    </source>
</evidence>
<dbReference type="PANTHER" id="PTHR11012">
    <property type="entry name" value="PROTEIN KINASE-LIKE DOMAIN-CONTAINING"/>
    <property type="match status" value="1"/>
</dbReference>
<comment type="caution">
    <text evidence="2">The sequence shown here is derived from an EMBL/GenBank/DDBJ whole genome shotgun (WGS) entry which is preliminary data.</text>
</comment>
<accession>A0A8K0GNH0</accession>
<organism evidence="2 3">
    <name type="scientific">Ignelater luminosus</name>
    <name type="common">Cucubano</name>
    <name type="synonym">Pyrophorus luminosus</name>
    <dbReference type="NCBI Taxonomy" id="2038154"/>
    <lineage>
        <taxon>Eukaryota</taxon>
        <taxon>Metazoa</taxon>
        <taxon>Ecdysozoa</taxon>
        <taxon>Arthropoda</taxon>
        <taxon>Hexapoda</taxon>
        <taxon>Insecta</taxon>
        <taxon>Pterygota</taxon>
        <taxon>Neoptera</taxon>
        <taxon>Endopterygota</taxon>
        <taxon>Coleoptera</taxon>
        <taxon>Polyphaga</taxon>
        <taxon>Elateriformia</taxon>
        <taxon>Elateroidea</taxon>
        <taxon>Elateridae</taxon>
        <taxon>Agrypninae</taxon>
        <taxon>Pyrophorini</taxon>
        <taxon>Ignelater</taxon>
    </lineage>
</organism>
<dbReference type="InterPro" id="IPR015897">
    <property type="entry name" value="CHK_kinase-like"/>
</dbReference>